<organism evidence="9 10">
    <name type="scientific">Terrimonas rubra</name>
    <dbReference type="NCBI Taxonomy" id="1035890"/>
    <lineage>
        <taxon>Bacteria</taxon>
        <taxon>Pseudomonadati</taxon>
        <taxon>Bacteroidota</taxon>
        <taxon>Chitinophagia</taxon>
        <taxon>Chitinophagales</taxon>
        <taxon>Chitinophagaceae</taxon>
        <taxon>Terrimonas</taxon>
    </lineage>
</organism>
<name>A0ABW6A2R3_9BACT</name>
<keyword evidence="4 7" id="KW-0812">Transmembrane</keyword>
<dbReference type="InterPro" id="IPR032816">
    <property type="entry name" value="VTT_dom"/>
</dbReference>
<keyword evidence="5 7" id="KW-1133">Transmembrane helix</keyword>
<feature type="transmembrane region" description="Helical" evidence="7">
    <location>
        <begin position="74"/>
        <end position="96"/>
    </location>
</feature>
<keyword evidence="6 7" id="KW-0472">Membrane</keyword>
<feature type="domain" description="VTT" evidence="8">
    <location>
        <begin position="73"/>
        <end position="180"/>
    </location>
</feature>
<evidence type="ECO:0000256" key="2">
    <source>
        <dbReference type="ARBA" id="ARBA00010792"/>
    </source>
</evidence>
<sequence>MFELLDAAFHWTNLLQPQWYIEHGGLWILLLIVFAETGLFIGFFFPGDSLLFVSGIYSNSLAKWLYDTESDFTNLLMIMTLVTLAGIIGNFVGYWFGKKSGPALYNRKDSFLFKQRYLQQAKSFYEKNGGFTIIVARFIPFVRTFAPIVAGIVKMDTKKFAFYNVVGCVAWVFSMMAAGHYLYKYFLTQHNFDLTQHLEWIVLGIVIVTTLPVILKLIRGKKKKEISEL</sequence>
<feature type="transmembrane region" description="Helical" evidence="7">
    <location>
        <begin position="26"/>
        <end position="53"/>
    </location>
</feature>
<evidence type="ECO:0000256" key="6">
    <source>
        <dbReference type="ARBA" id="ARBA00023136"/>
    </source>
</evidence>
<evidence type="ECO:0000256" key="5">
    <source>
        <dbReference type="ARBA" id="ARBA00022989"/>
    </source>
</evidence>
<dbReference type="Proteomes" id="UP001597511">
    <property type="component" value="Unassembled WGS sequence"/>
</dbReference>
<evidence type="ECO:0000256" key="7">
    <source>
        <dbReference type="RuleBase" id="RU367016"/>
    </source>
</evidence>
<comment type="subcellular location">
    <subcellularLocation>
        <location evidence="1 7">Cell membrane</location>
        <topology evidence="1 7">Multi-pass membrane protein</topology>
    </subcellularLocation>
</comment>
<comment type="similarity">
    <text evidence="2 7">Belongs to the DedA family.</text>
</comment>
<proteinExistence type="inferred from homology"/>
<evidence type="ECO:0000313" key="10">
    <source>
        <dbReference type="Proteomes" id="UP001597511"/>
    </source>
</evidence>
<dbReference type="PANTHER" id="PTHR30353:SF0">
    <property type="entry name" value="TRANSMEMBRANE PROTEIN"/>
    <property type="match status" value="1"/>
</dbReference>
<feature type="transmembrane region" description="Helical" evidence="7">
    <location>
        <begin position="160"/>
        <end position="180"/>
    </location>
</feature>
<dbReference type="RefSeq" id="WP_386096955.1">
    <property type="nucleotide sequence ID" value="NZ_JBHUOZ010000001.1"/>
</dbReference>
<evidence type="ECO:0000256" key="1">
    <source>
        <dbReference type="ARBA" id="ARBA00004651"/>
    </source>
</evidence>
<dbReference type="Pfam" id="PF09335">
    <property type="entry name" value="VTT_dom"/>
    <property type="match status" value="1"/>
</dbReference>
<keyword evidence="10" id="KW-1185">Reference proteome</keyword>
<evidence type="ECO:0000256" key="4">
    <source>
        <dbReference type="ARBA" id="ARBA00022692"/>
    </source>
</evidence>
<evidence type="ECO:0000256" key="3">
    <source>
        <dbReference type="ARBA" id="ARBA00022475"/>
    </source>
</evidence>
<keyword evidence="3 7" id="KW-1003">Cell membrane</keyword>
<comment type="caution">
    <text evidence="9">The sequence shown here is derived from an EMBL/GenBank/DDBJ whole genome shotgun (WGS) entry which is preliminary data.</text>
</comment>
<accession>A0ABW6A2R3</accession>
<evidence type="ECO:0000259" key="8">
    <source>
        <dbReference type="Pfam" id="PF09335"/>
    </source>
</evidence>
<dbReference type="InterPro" id="IPR032818">
    <property type="entry name" value="DedA-like"/>
</dbReference>
<dbReference type="PANTHER" id="PTHR30353">
    <property type="entry name" value="INNER MEMBRANE PROTEIN DEDA-RELATED"/>
    <property type="match status" value="1"/>
</dbReference>
<reference evidence="10" key="1">
    <citation type="journal article" date="2019" name="Int. J. Syst. Evol. Microbiol.">
        <title>The Global Catalogue of Microorganisms (GCM) 10K type strain sequencing project: providing services to taxonomists for standard genome sequencing and annotation.</title>
        <authorList>
            <consortium name="The Broad Institute Genomics Platform"/>
            <consortium name="The Broad Institute Genome Sequencing Center for Infectious Disease"/>
            <person name="Wu L."/>
            <person name="Ma J."/>
        </authorList>
    </citation>
    <scope>NUCLEOTIDE SEQUENCE [LARGE SCALE GENOMIC DNA]</scope>
    <source>
        <strain evidence="10">KCTC 23299</strain>
    </source>
</reference>
<feature type="transmembrane region" description="Helical" evidence="7">
    <location>
        <begin position="131"/>
        <end position="153"/>
    </location>
</feature>
<gene>
    <name evidence="9" type="ORF">ACFS6H_07805</name>
</gene>
<dbReference type="EMBL" id="JBHUOZ010000001">
    <property type="protein sequence ID" value="MFD2919604.1"/>
    <property type="molecule type" value="Genomic_DNA"/>
</dbReference>
<protein>
    <submittedName>
        <fullName evidence="9">DedA family protein</fullName>
    </submittedName>
</protein>
<evidence type="ECO:0000313" key="9">
    <source>
        <dbReference type="EMBL" id="MFD2919604.1"/>
    </source>
</evidence>
<feature type="transmembrane region" description="Helical" evidence="7">
    <location>
        <begin position="200"/>
        <end position="218"/>
    </location>
</feature>